<dbReference type="GO" id="GO:0009435">
    <property type="term" value="P:NAD+ biosynthetic process"/>
    <property type="evidence" value="ECO:0007669"/>
    <property type="project" value="UniProtKB-UniRule"/>
</dbReference>
<feature type="binding site" description="in other chain" evidence="8">
    <location>
        <begin position="225"/>
        <end position="226"/>
    </location>
    <ligand>
        <name>deamido-NAD(+)</name>
        <dbReference type="ChEBI" id="CHEBI:58437"/>
        <note>ligand shared between two neighboring subunits</note>
    </ligand>
</feature>
<dbReference type="OrthoDB" id="9803818at2"/>
<evidence type="ECO:0000256" key="4">
    <source>
        <dbReference type="ARBA" id="ARBA00022741"/>
    </source>
</evidence>
<dbReference type="Proteomes" id="UP000192368">
    <property type="component" value="Unassembled WGS sequence"/>
</dbReference>
<evidence type="ECO:0000256" key="3">
    <source>
        <dbReference type="ARBA" id="ARBA00022723"/>
    </source>
</evidence>
<dbReference type="NCBIfam" id="TIGR00552">
    <property type="entry name" value="nadE"/>
    <property type="match status" value="1"/>
</dbReference>
<keyword evidence="3 8" id="KW-0479">Metal-binding</keyword>
<evidence type="ECO:0000313" key="13">
    <source>
        <dbReference type="Proteomes" id="UP000192368"/>
    </source>
</evidence>
<comment type="subunit">
    <text evidence="8">Homodimer.</text>
</comment>
<evidence type="ECO:0000256" key="8">
    <source>
        <dbReference type="HAMAP-Rule" id="MF_00193"/>
    </source>
</evidence>
<feature type="binding site" evidence="8">
    <location>
        <position position="179"/>
    </location>
    <ligand>
        <name>ATP</name>
        <dbReference type="ChEBI" id="CHEBI:30616"/>
    </ligand>
</feature>
<dbReference type="InterPro" id="IPR022310">
    <property type="entry name" value="NAD/GMP_synthase"/>
</dbReference>
<dbReference type="Pfam" id="PF02540">
    <property type="entry name" value="NAD_synthase"/>
    <property type="match status" value="1"/>
</dbReference>
<organism evidence="12 13">
    <name type="scientific">Peptoniphilus asaccharolyticus DSM 20463</name>
    <dbReference type="NCBI Taxonomy" id="573058"/>
    <lineage>
        <taxon>Bacteria</taxon>
        <taxon>Bacillati</taxon>
        <taxon>Bacillota</taxon>
        <taxon>Tissierellia</taxon>
        <taxon>Tissierellales</taxon>
        <taxon>Peptoniphilaceae</taxon>
        <taxon>Peptoniphilus</taxon>
    </lineage>
</organism>
<dbReference type="GO" id="GO:0046872">
    <property type="term" value="F:metal ion binding"/>
    <property type="evidence" value="ECO:0007669"/>
    <property type="project" value="UniProtKB-KW"/>
</dbReference>
<dbReference type="Gene3D" id="3.40.50.620">
    <property type="entry name" value="HUPs"/>
    <property type="match status" value="1"/>
</dbReference>
<keyword evidence="13" id="KW-1185">Reference proteome</keyword>
<reference evidence="13" key="1">
    <citation type="submission" date="2017-04" db="EMBL/GenBank/DDBJ databases">
        <authorList>
            <person name="Varghese N."/>
            <person name="Submissions S."/>
        </authorList>
    </citation>
    <scope>NUCLEOTIDE SEQUENCE [LARGE SCALE GENOMIC DNA]</scope>
    <source>
        <strain evidence="13">DSM 20463</strain>
    </source>
</reference>
<dbReference type="GO" id="GO:0008795">
    <property type="term" value="F:NAD+ synthase activity"/>
    <property type="evidence" value="ECO:0007669"/>
    <property type="project" value="UniProtKB-UniRule"/>
</dbReference>
<evidence type="ECO:0000256" key="1">
    <source>
        <dbReference type="ARBA" id="ARBA00005859"/>
    </source>
</evidence>
<dbReference type="RefSeq" id="WP_084231246.1">
    <property type="nucleotide sequence ID" value="NZ_FWWR01000011.1"/>
</dbReference>
<dbReference type="InterPro" id="IPR014729">
    <property type="entry name" value="Rossmann-like_a/b/a_fold"/>
</dbReference>
<sequence length="236" mass="26695">MKREVENIVKWIRETVENAGAKGVIIGLSGGIDSAVVGALARRAFPNTSLGLIMPCESNEEDEKDARLVSEAIGLKIEKVDLTQTYRQLISSSFNSENRMARSNIKPRLRMTTLYYYAQDLGYLVLGCSNASEFYIGYYTKYGDSGSDIIPLAEYLKDEVYDLARELGVPNKIIDKQPTAGLWEAQTDEKEMGFSYAALNAYIRGEEVEEEIAKKIERMHNNSEHKRKFASIYHRK</sequence>
<dbReference type="EMBL" id="FWWR01000011">
    <property type="protein sequence ID" value="SMB90854.1"/>
    <property type="molecule type" value="Genomic_DNA"/>
</dbReference>
<comment type="function">
    <text evidence="8">Catalyzes the ATP-dependent amidation of deamido-NAD to form NAD. Uses ammonia as a nitrogen source.</text>
</comment>
<protein>
    <recommendedName>
        <fullName evidence="8 10">NH(3)-dependent NAD(+) synthetase</fullName>
        <ecNumber evidence="8 10">6.3.1.5</ecNumber>
    </recommendedName>
</protein>
<feature type="domain" description="NAD/GMP synthase" evidence="11">
    <location>
        <begin position="5"/>
        <end position="229"/>
    </location>
</feature>
<dbReference type="CDD" id="cd00553">
    <property type="entry name" value="NAD_synthase"/>
    <property type="match status" value="1"/>
</dbReference>
<dbReference type="STRING" id="573058.SAMN00017477_1706"/>
<keyword evidence="2 8" id="KW-0436">Ligase</keyword>
<dbReference type="UniPathway" id="UPA00253">
    <property type="reaction ID" value="UER00333"/>
</dbReference>
<keyword evidence="7 8" id="KW-0520">NAD</keyword>
<comment type="caution">
    <text evidence="8">Lacks conserved residue(s) required for the propagation of feature annotation.</text>
</comment>
<dbReference type="PANTHER" id="PTHR23090">
    <property type="entry name" value="NH 3 /GLUTAMINE-DEPENDENT NAD + SYNTHETASE"/>
    <property type="match status" value="1"/>
</dbReference>
<keyword evidence="6 8" id="KW-0460">Magnesium</keyword>
<feature type="binding site" evidence="8">
    <location>
        <position position="133"/>
    </location>
    <ligand>
        <name>Mg(2+)</name>
        <dbReference type="ChEBI" id="CHEBI:18420"/>
    </ligand>
</feature>
<dbReference type="GO" id="GO:0005737">
    <property type="term" value="C:cytoplasm"/>
    <property type="evidence" value="ECO:0007669"/>
    <property type="project" value="InterPro"/>
</dbReference>
<feature type="binding site" description="in other chain" evidence="8">
    <location>
        <position position="108"/>
    </location>
    <ligand>
        <name>deamido-NAD(+)</name>
        <dbReference type="ChEBI" id="CHEBI:58437"/>
        <note>ligand shared between two neighboring subunits</note>
    </ligand>
</feature>
<name>A0A1W1VD29_PEPAS</name>
<dbReference type="InterPro" id="IPR003694">
    <property type="entry name" value="NAD_synthase"/>
</dbReference>
<evidence type="ECO:0000313" key="12">
    <source>
        <dbReference type="EMBL" id="SMB90854.1"/>
    </source>
</evidence>
<feature type="binding site" evidence="8">
    <location>
        <position position="33"/>
    </location>
    <ligand>
        <name>Mg(2+)</name>
        <dbReference type="ChEBI" id="CHEBI:18420"/>
    </ligand>
</feature>
<feature type="binding site" evidence="8">
    <location>
        <begin position="27"/>
        <end position="34"/>
    </location>
    <ligand>
        <name>ATP</name>
        <dbReference type="ChEBI" id="CHEBI:30616"/>
    </ligand>
</feature>
<dbReference type="AlphaFoldDB" id="A0A1W1VD29"/>
<keyword evidence="4 8" id="KW-0547">Nucleotide-binding</keyword>
<dbReference type="HAMAP" id="MF_00193">
    <property type="entry name" value="NadE_ammonia_dep"/>
    <property type="match status" value="1"/>
</dbReference>
<evidence type="ECO:0000256" key="2">
    <source>
        <dbReference type="ARBA" id="ARBA00022598"/>
    </source>
</evidence>
<dbReference type="GO" id="GO:0005524">
    <property type="term" value="F:ATP binding"/>
    <property type="evidence" value="ECO:0007669"/>
    <property type="project" value="UniProtKB-UniRule"/>
</dbReference>
<evidence type="ECO:0000256" key="7">
    <source>
        <dbReference type="ARBA" id="ARBA00023027"/>
    </source>
</evidence>
<dbReference type="EC" id="6.3.1.5" evidence="8 10"/>
<dbReference type="GO" id="GO:0004359">
    <property type="term" value="F:glutaminase activity"/>
    <property type="evidence" value="ECO:0007669"/>
    <property type="project" value="InterPro"/>
</dbReference>
<proteinExistence type="inferred from homology"/>
<dbReference type="SUPFAM" id="SSF52402">
    <property type="entry name" value="Adenine nucleotide alpha hydrolases-like"/>
    <property type="match status" value="1"/>
</dbReference>
<keyword evidence="5 8" id="KW-0067">ATP-binding</keyword>
<dbReference type="InterPro" id="IPR022926">
    <property type="entry name" value="NH(3)-dep_NAD(+)_synth"/>
</dbReference>
<comment type="similarity">
    <text evidence="1 8 9">Belongs to the NAD synthetase family.</text>
</comment>
<feature type="binding site" description="in other chain" evidence="8">
    <location>
        <position position="141"/>
    </location>
    <ligand>
        <name>deamido-NAD(+)</name>
        <dbReference type="ChEBI" id="CHEBI:58437"/>
        <note>ligand shared between two neighboring subunits</note>
    </ligand>
</feature>
<evidence type="ECO:0000256" key="6">
    <source>
        <dbReference type="ARBA" id="ARBA00022842"/>
    </source>
</evidence>
<gene>
    <name evidence="8" type="primary">nadE</name>
    <name evidence="12" type="ORF">SAMN00017477_1706</name>
</gene>
<evidence type="ECO:0000256" key="9">
    <source>
        <dbReference type="RuleBase" id="RU003811"/>
    </source>
</evidence>
<comment type="catalytic activity">
    <reaction evidence="8 10">
        <text>deamido-NAD(+) + NH4(+) + ATP = AMP + diphosphate + NAD(+) + H(+)</text>
        <dbReference type="Rhea" id="RHEA:21188"/>
        <dbReference type="ChEBI" id="CHEBI:15378"/>
        <dbReference type="ChEBI" id="CHEBI:28938"/>
        <dbReference type="ChEBI" id="CHEBI:30616"/>
        <dbReference type="ChEBI" id="CHEBI:33019"/>
        <dbReference type="ChEBI" id="CHEBI:57540"/>
        <dbReference type="ChEBI" id="CHEBI:58437"/>
        <dbReference type="ChEBI" id="CHEBI:456215"/>
        <dbReference type="EC" id="6.3.1.5"/>
    </reaction>
</comment>
<evidence type="ECO:0000256" key="5">
    <source>
        <dbReference type="ARBA" id="ARBA00022840"/>
    </source>
</evidence>
<dbReference type="GO" id="GO:0003952">
    <property type="term" value="F:NAD+ synthase (glutamine-hydrolyzing) activity"/>
    <property type="evidence" value="ECO:0007669"/>
    <property type="project" value="InterPro"/>
</dbReference>
<feature type="binding site" evidence="8">
    <location>
        <position position="148"/>
    </location>
    <ligand>
        <name>deamido-NAD(+)</name>
        <dbReference type="ChEBI" id="CHEBI:58437"/>
        <note>ligand shared between two neighboring subunits</note>
    </ligand>
</feature>
<evidence type="ECO:0000259" key="11">
    <source>
        <dbReference type="Pfam" id="PF02540"/>
    </source>
</evidence>
<comment type="pathway">
    <text evidence="8">Cofactor biosynthesis; NAD(+) biosynthesis; NAD(+) from deamido-NAD(+) (ammonia route): step 1/1.</text>
</comment>
<feature type="binding site" evidence="8">
    <location>
        <position position="157"/>
    </location>
    <ligand>
        <name>ATP</name>
        <dbReference type="ChEBI" id="CHEBI:30616"/>
    </ligand>
</feature>
<accession>A0A1W1VD29</accession>
<evidence type="ECO:0000256" key="10">
    <source>
        <dbReference type="RuleBase" id="RU003812"/>
    </source>
</evidence>
<dbReference type="PANTHER" id="PTHR23090:SF9">
    <property type="entry name" value="GLUTAMINE-DEPENDENT NAD(+) SYNTHETASE"/>
    <property type="match status" value="1"/>
</dbReference>